<proteinExistence type="predicted"/>
<keyword evidence="2" id="KW-1185">Reference proteome</keyword>
<gene>
    <name evidence="1" type="ORF">FRZ06_13230</name>
</gene>
<dbReference type="Proteomes" id="UP000594014">
    <property type="component" value="Chromosome"/>
</dbReference>
<organism evidence="1 2">
    <name type="scientific">Anoxybacterium hadale</name>
    <dbReference type="NCBI Taxonomy" id="3408580"/>
    <lineage>
        <taxon>Bacteria</taxon>
        <taxon>Bacillati</taxon>
        <taxon>Bacillota</taxon>
        <taxon>Clostridia</taxon>
        <taxon>Peptostreptococcales</taxon>
        <taxon>Anaerovoracaceae</taxon>
        <taxon>Anoxybacterium</taxon>
    </lineage>
</organism>
<sequence>MNYCEKYKKIHAEYKDEPDLCINIERARLKKDSASINSITLIFAMFAILASVYFFIGEMYPEKKMFLVLFLLVGAAIETFVGIKSSKTFANNEFKLSVLDDILKERTESKEFRNNPGKECD</sequence>
<name>A0ACD1AD60_9FIRM</name>
<dbReference type="EMBL" id="CP042469">
    <property type="protein sequence ID" value="QOX64233.1"/>
    <property type="molecule type" value="Genomic_DNA"/>
</dbReference>
<accession>A0ACD1AD60</accession>
<evidence type="ECO:0000313" key="2">
    <source>
        <dbReference type="Proteomes" id="UP000594014"/>
    </source>
</evidence>
<reference evidence="1" key="1">
    <citation type="submission" date="2019-08" db="EMBL/GenBank/DDBJ databases">
        <title>Genome sequence of Clostridiales bacterium MT110.</title>
        <authorList>
            <person name="Cao J."/>
        </authorList>
    </citation>
    <scope>NUCLEOTIDE SEQUENCE</scope>
    <source>
        <strain evidence="1">MT110</strain>
    </source>
</reference>
<protein>
    <submittedName>
        <fullName evidence="1">Uncharacterized protein</fullName>
    </submittedName>
</protein>
<evidence type="ECO:0000313" key="1">
    <source>
        <dbReference type="EMBL" id="QOX64233.1"/>
    </source>
</evidence>